<feature type="domain" description="PTS EIIB type-3" evidence="8">
    <location>
        <begin position="1"/>
        <end position="101"/>
    </location>
</feature>
<keyword evidence="4" id="KW-0808">Transferase</keyword>
<evidence type="ECO:0000256" key="2">
    <source>
        <dbReference type="ARBA" id="ARBA00022553"/>
    </source>
</evidence>
<dbReference type="InterPro" id="IPR003501">
    <property type="entry name" value="PTS_EIIB_2/3"/>
</dbReference>
<dbReference type="InterPro" id="IPR036095">
    <property type="entry name" value="PTS_EIIB-like_sf"/>
</dbReference>
<organism evidence="9 10">
    <name type="scientific">Dolosigranulum pigrum</name>
    <dbReference type="NCBI Taxonomy" id="29394"/>
    <lineage>
        <taxon>Bacteria</taxon>
        <taxon>Bacillati</taxon>
        <taxon>Bacillota</taxon>
        <taxon>Bacilli</taxon>
        <taxon>Lactobacillales</taxon>
        <taxon>Carnobacteriaceae</taxon>
        <taxon>Dolosigranulum</taxon>
    </lineage>
</organism>
<dbReference type="RefSeq" id="WP_112790057.1">
    <property type="nucleotide sequence ID" value="NZ_CP040408.1"/>
</dbReference>
<evidence type="ECO:0000256" key="3">
    <source>
        <dbReference type="ARBA" id="ARBA00022597"/>
    </source>
</evidence>
<keyword evidence="1" id="KW-0813">Transport</keyword>
<dbReference type="GO" id="GO:0009401">
    <property type="term" value="P:phosphoenolpyruvate-dependent sugar phosphotransferase system"/>
    <property type="evidence" value="ECO:0007669"/>
    <property type="project" value="UniProtKB-KW"/>
</dbReference>
<evidence type="ECO:0000256" key="6">
    <source>
        <dbReference type="ARBA" id="ARBA00022777"/>
    </source>
</evidence>
<dbReference type="Pfam" id="PF02302">
    <property type="entry name" value="PTS_IIB"/>
    <property type="match status" value="1"/>
</dbReference>
<dbReference type="Proteomes" id="UP000249099">
    <property type="component" value="Unassembled WGS sequence"/>
</dbReference>
<evidence type="ECO:0000256" key="5">
    <source>
        <dbReference type="ARBA" id="ARBA00022683"/>
    </source>
</evidence>
<feature type="modified residue" description="Phosphocysteine; by EIIA" evidence="7">
    <location>
        <position position="8"/>
    </location>
</feature>
<evidence type="ECO:0000259" key="8">
    <source>
        <dbReference type="PROSITE" id="PS51100"/>
    </source>
</evidence>
<dbReference type="GO" id="GO:0008982">
    <property type="term" value="F:protein-N(PI)-phosphohistidine-sugar phosphotransferase activity"/>
    <property type="evidence" value="ECO:0007669"/>
    <property type="project" value="InterPro"/>
</dbReference>
<evidence type="ECO:0000256" key="1">
    <source>
        <dbReference type="ARBA" id="ARBA00022448"/>
    </source>
</evidence>
<protein>
    <recommendedName>
        <fullName evidence="8">PTS EIIB type-3 domain-containing protein</fullName>
    </recommendedName>
</protein>
<gene>
    <name evidence="9" type="ORF">B8A44_04640</name>
</gene>
<evidence type="ECO:0000256" key="4">
    <source>
        <dbReference type="ARBA" id="ARBA00022679"/>
    </source>
</evidence>
<dbReference type="InterPro" id="IPR013012">
    <property type="entry name" value="PTS_EIIB_3"/>
</dbReference>
<dbReference type="Gene3D" id="3.40.50.2300">
    <property type="match status" value="1"/>
</dbReference>
<proteinExistence type="predicted"/>
<dbReference type="PROSITE" id="PS51100">
    <property type="entry name" value="PTS_EIIB_TYPE_3"/>
    <property type="match status" value="1"/>
</dbReference>
<keyword evidence="6" id="KW-0418">Kinase</keyword>
<dbReference type="PANTHER" id="PTHR34581">
    <property type="entry name" value="PTS SYSTEM N,N'-DIACETYLCHITOBIOSE-SPECIFIC EIIB COMPONENT"/>
    <property type="match status" value="1"/>
</dbReference>
<dbReference type="GO" id="GO:0016301">
    <property type="term" value="F:kinase activity"/>
    <property type="evidence" value="ECO:0007669"/>
    <property type="project" value="UniProtKB-KW"/>
</dbReference>
<keyword evidence="5" id="KW-0598">Phosphotransferase system</keyword>
<dbReference type="SUPFAM" id="SSF52794">
    <property type="entry name" value="PTS system IIB component-like"/>
    <property type="match status" value="1"/>
</dbReference>
<evidence type="ECO:0000313" key="10">
    <source>
        <dbReference type="Proteomes" id="UP000249099"/>
    </source>
</evidence>
<reference evidence="9 10" key="1">
    <citation type="submission" date="2017-03" db="EMBL/GenBank/DDBJ databases">
        <title>wgs assembly of Dolosigranulum pigrum KPL CDC strains.</title>
        <authorList>
            <person name="Brugger S.D."/>
            <person name="Pettigrew M."/>
            <person name="Kong Y."/>
            <person name="Lemon K.P."/>
        </authorList>
    </citation>
    <scope>NUCLEOTIDE SEQUENCE [LARGE SCALE GENOMIC DNA]</scope>
    <source>
        <strain evidence="9 10">KPL1931_CDC4294-98</strain>
    </source>
</reference>
<accession>A0A328KSV2</accession>
<sequence>MKTVMLACSVGISTNVLVRKLQKEIIAQDIEWEVFAVPISEVKEELKQRPVDVLLIGPQSQHYKEELNNLYGEELVISTISAKDYGRMNAENVLKQLLNLL</sequence>
<evidence type="ECO:0000313" key="9">
    <source>
        <dbReference type="EMBL" id="RAN63413.1"/>
    </source>
</evidence>
<dbReference type="InterPro" id="IPR051819">
    <property type="entry name" value="PTS_sugar-specific_EIIB"/>
</dbReference>
<keyword evidence="3" id="KW-0762">Sugar transport</keyword>
<dbReference type="AlphaFoldDB" id="A0A328KSV2"/>
<evidence type="ECO:0000256" key="7">
    <source>
        <dbReference type="PROSITE-ProRule" id="PRU00423"/>
    </source>
</evidence>
<dbReference type="EMBL" id="NAQV01000015">
    <property type="protein sequence ID" value="RAN63413.1"/>
    <property type="molecule type" value="Genomic_DNA"/>
</dbReference>
<keyword evidence="2" id="KW-0597">Phosphoprotein</keyword>
<comment type="caution">
    <text evidence="9">The sequence shown here is derived from an EMBL/GenBank/DDBJ whole genome shotgun (WGS) entry which is preliminary data.</text>
</comment>
<name>A0A328KSV2_9LACT</name>
<dbReference type="PANTHER" id="PTHR34581:SF2">
    <property type="entry name" value="PTS SYSTEM N,N'-DIACETYLCHITOBIOSE-SPECIFIC EIIB COMPONENT"/>
    <property type="match status" value="1"/>
</dbReference>